<dbReference type="CDD" id="cd03257">
    <property type="entry name" value="ABC_NikE_OppD_transporters"/>
    <property type="match status" value="1"/>
</dbReference>
<evidence type="ECO:0000259" key="8">
    <source>
        <dbReference type="PROSITE" id="PS50893"/>
    </source>
</evidence>
<dbReference type="PROSITE" id="PS00211">
    <property type="entry name" value="ABC_TRANSPORTER_1"/>
    <property type="match status" value="1"/>
</dbReference>
<proteinExistence type="inferred from homology"/>
<keyword evidence="10" id="KW-1185">Reference proteome</keyword>
<dbReference type="EMBL" id="BAAADJ010000061">
    <property type="protein sequence ID" value="GAA0342483.1"/>
    <property type="molecule type" value="Genomic_DNA"/>
</dbReference>
<keyword evidence="7" id="KW-0472">Membrane</keyword>
<evidence type="ECO:0000256" key="4">
    <source>
        <dbReference type="ARBA" id="ARBA00022475"/>
    </source>
</evidence>
<organism evidence="9 10">
    <name type="scientific">Bacillus carboniphilus</name>
    <dbReference type="NCBI Taxonomy" id="86663"/>
    <lineage>
        <taxon>Bacteria</taxon>
        <taxon>Bacillati</taxon>
        <taxon>Bacillota</taxon>
        <taxon>Bacilli</taxon>
        <taxon>Bacillales</taxon>
        <taxon>Bacillaceae</taxon>
        <taxon>Bacillus</taxon>
    </lineage>
</organism>
<dbReference type="InterPro" id="IPR003439">
    <property type="entry name" value="ABC_transporter-like_ATP-bd"/>
</dbReference>
<dbReference type="InterPro" id="IPR027417">
    <property type="entry name" value="P-loop_NTPase"/>
</dbReference>
<accession>A0ABN0WNC7</accession>
<evidence type="ECO:0000256" key="1">
    <source>
        <dbReference type="ARBA" id="ARBA00004202"/>
    </source>
</evidence>
<dbReference type="PROSITE" id="PS50893">
    <property type="entry name" value="ABC_TRANSPORTER_2"/>
    <property type="match status" value="1"/>
</dbReference>
<dbReference type="InterPro" id="IPR050388">
    <property type="entry name" value="ABC_Ni/Peptide_Import"/>
</dbReference>
<name>A0ABN0WNC7_9BACI</name>
<dbReference type="Pfam" id="PF08352">
    <property type="entry name" value="oligo_HPY"/>
    <property type="match status" value="1"/>
</dbReference>
<dbReference type="SUPFAM" id="SSF52540">
    <property type="entry name" value="P-loop containing nucleoside triphosphate hydrolases"/>
    <property type="match status" value="1"/>
</dbReference>
<comment type="caution">
    <text evidence="9">The sequence shown here is derived from an EMBL/GenBank/DDBJ whole genome shotgun (WGS) entry which is preliminary data.</text>
</comment>
<dbReference type="RefSeq" id="WP_343802231.1">
    <property type="nucleotide sequence ID" value="NZ_BAAADJ010000061.1"/>
</dbReference>
<dbReference type="Pfam" id="PF00005">
    <property type="entry name" value="ABC_tran"/>
    <property type="match status" value="1"/>
</dbReference>
<dbReference type="SMART" id="SM00382">
    <property type="entry name" value="AAA"/>
    <property type="match status" value="1"/>
</dbReference>
<dbReference type="GO" id="GO:0005524">
    <property type="term" value="F:ATP binding"/>
    <property type="evidence" value="ECO:0007669"/>
    <property type="project" value="UniProtKB-KW"/>
</dbReference>
<reference evidence="9 10" key="1">
    <citation type="journal article" date="2019" name="Int. J. Syst. Evol. Microbiol.">
        <title>The Global Catalogue of Microorganisms (GCM) 10K type strain sequencing project: providing services to taxonomists for standard genome sequencing and annotation.</title>
        <authorList>
            <consortium name="The Broad Institute Genomics Platform"/>
            <consortium name="The Broad Institute Genome Sequencing Center for Infectious Disease"/>
            <person name="Wu L."/>
            <person name="Ma J."/>
        </authorList>
    </citation>
    <scope>NUCLEOTIDE SEQUENCE [LARGE SCALE GENOMIC DNA]</scope>
    <source>
        <strain evidence="9 10">JCM 9731</strain>
    </source>
</reference>
<keyword evidence="5" id="KW-0547">Nucleotide-binding</keyword>
<evidence type="ECO:0000256" key="6">
    <source>
        <dbReference type="ARBA" id="ARBA00022840"/>
    </source>
</evidence>
<comment type="subcellular location">
    <subcellularLocation>
        <location evidence="1">Cell membrane</location>
        <topology evidence="1">Peripheral membrane protein</topology>
    </subcellularLocation>
</comment>
<dbReference type="InterPro" id="IPR013563">
    <property type="entry name" value="Oligopep_ABC_C"/>
</dbReference>
<evidence type="ECO:0000256" key="5">
    <source>
        <dbReference type="ARBA" id="ARBA00022741"/>
    </source>
</evidence>
<dbReference type="Gene3D" id="3.40.50.300">
    <property type="entry name" value="P-loop containing nucleotide triphosphate hydrolases"/>
    <property type="match status" value="1"/>
</dbReference>
<protein>
    <submittedName>
        <fullName evidence="9">Oligopeptide ABC transporter ATP-binding protein AppD</fullName>
    </submittedName>
</protein>
<evidence type="ECO:0000313" key="9">
    <source>
        <dbReference type="EMBL" id="GAA0342483.1"/>
    </source>
</evidence>
<dbReference type="InterPro" id="IPR003593">
    <property type="entry name" value="AAA+_ATPase"/>
</dbReference>
<gene>
    <name evidence="9" type="primary">appD_3</name>
    <name evidence="9" type="ORF">GCM10008967_36120</name>
</gene>
<keyword evidence="6 9" id="KW-0067">ATP-binding</keyword>
<dbReference type="InterPro" id="IPR017871">
    <property type="entry name" value="ABC_transporter-like_CS"/>
</dbReference>
<sequence length="331" mass="37255">MSSVLKIKDLSIDIKKKKSNVNVVKGINIEIGKKMKYGIVGESGSGKSLTSLAIMNLLPDALQISEGSITLRTENEKDLTKLNKRQMQSVRGNEISMIFQEPMTALDPLYTIEHQLLEVLRFHTNYSKKEMREMGLDMLGKVGISRPAEIFKSYPHQLSGGMRQRIMIAIALICKPKLLIADEPTRALDVTIQAQILDLMNELSETHDTSILMITHDLGVILETCERVAVMYAGQIVEESTVKDLFQNPTHPYTQGLLKSIKSLGNRRETLYSIPGNVPTPIQYQEMGCRFVTRCPFAMEKCKTQEPSMYAVGEGHTSKCWLHEEEGKDHE</sequence>
<dbReference type="PANTHER" id="PTHR43297:SF2">
    <property type="entry name" value="DIPEPTIDE TRANSPORT ATP-BINDING PROTEIN DPPD"/>
    <property type="match status" value="1"/>
</dbReference>
<dbReference type="NCBIfam" id="TIGR01727">
    <property type="entry name" value="oligo_HPY"/>
    <property type="match status" value="1"/>
</dbReference>
<keyword evidence="4" id="KW-1003">Cell membrane</keyword>
<comment type="similarity">
    <text evidence="2">Belongs to the ABC transporter superfamily.</text>
</comment>
<keyword evidence="3" id="KW-0813">Transport</keyword>
<dbReference type="Proteomes" id="UP001500782">
    <property type="component" value="Unassembled WGS sequence"/>
</dbReference>
<evidence type="ECO:0000256" key="2">
    <source>
        <dbReference type="ARBA" id="ARBA00005417"/>
    </source>
</evidence>
<evidence type="ECO:0000313" key="10">
    <source>
        <dbReference type="Proteomes" id="UP001500782"/>
    </source>
</evidence>
<dbReference type="PANTHER" id="PTHR43297">
    <property type="entry name" value="OLIGOPEPTIDE TRANSPORT ATP-BINDING PROTEIN APPD"/>
    <property type="match status" value="1"/>
</dbReference>
<evidence type="ECO:0000256" key="3">
    <source>
        <dbReference type="ARBA" id="ARBA00022448"/>
    </source>
</evidence>
<feature type="domain" description="ABC transporter" evidence="8">
    <location>
        <begin position="5"/>
        <end position="258"/>
    </location>
</feature>
<evidence type="ECO:0000256" key="7">
    <source>
        <dbReference type="ARBA" id="ARBA00023136"/>
    </source>
</evidence>